<feature type="domain" description="Fido" evidence="4">
    <location>
        <begin position="106"/>
        <end position="252"/>
    </location>
</feature>
<dbReference type="Gene3D" id="1.10.3290.10">
    <property type="entry name" value="Fido-like domain"/>
    <property type="match status" value="1"/>
</dbReference>
<dbReference type="PANTHER" id="PTHR13504:SF38">
    <property type="entry name" value="FIDO DOMAIN-CONTAINING PROTEIN"/>
    <property type="match status" value="1"/>
</dbReference>
<dbReference type="Pfam" id="PF02661">
    <property type="entry name" value="Fic"/>
    <property type="match status" value="1"/>
</dbReference>
<comment type="caution">
    <text evidence="5">The sequence shown here is derived from an EMBL/GenBank/DDBJ whole genome shotgun (WGS) entry which is preliminary data.</text>
</comment>
<dbReference type="AlphaFoldDB" id="A0A4R9J5Y3"/>
<evidence type="ECO:0000256" key="3">
    <source>
        <dbReference type="PIRSR" id="PIRSR640198-3"/>
    </source>
</evidence>
<evidence type="ECO:0000313" key="5">
    <source>
        <dbReference type="EMBL" id="TGL32358.1"/>
    </source>
</evidence>
<reference evidence="5" key="1">
    <citation type="journal article" date="2019" name="PLoS Negl. Trop. Dis.">
        <title>Revisiting the worldwide diversity of Leptospira species in the environment.</title>
        <authorList>
            <person name="Vincent A.T."/>
            <person name="Schiettekatte O."/>
            <person name="Bourhy P."/>
            <person name="Veyrier F.J."/>
            <person name="Picardeau M."/>
        </authorList>
    </citation>
    <scope>NUCLEOTIDE SEQUENCE [LARGE SCALE GENOMIC DNA]</scope>
    <source>
        <strain evidence="5">201800265</strain>
    </source>
</reference>
<proteinExistence type="predicted"/>
<feature type="site" description="Important for autoinhibition of adenylyltransferase activity" evidence="3">
    <location>
        <position position="47"/>
    </location>
</feature>
<dbReference type="InterPro" id="IPR003812">
    <property type="entry name" value="Fido"/>
</dbReference>
<sequence>MSVFETIQRINDLRSEIDELRPIPPEIIDRIMRKFHLDWNFHSNSIEGNSLTFGETKAFLLHGLTAAGKPLKDHLDIKGHKKAIDELEDFIRSNSQLTEFTLKAWNKLLLVEPFEQRIEDANGNVTVRRINPGVYKSLPNYVVTATGETHYFTDPIKVRDEIEALLVRYEKDSKDDLLHSLIIASRIHYEFINIHPFDDGNGRLARILMNLVLMKNGFPPVVVRVEDKPNYLRALQQADSGDFEPFIDYIGQQLIKSLETMLKGAKGENIEEPSDLDKEIQLVLKQIEESKKDIVKAKKGGQYLLYTFRNTIFPLLQQLEKTVYKFHEFFHEIEIESIINFYVGHQKSFTDVISFIDWVNQNERGLDQIRSFIFIGRLKGYKHSIKSGNDHTFSLNFRFNDFNYEIETGAGEKKEIGLYDSKIEPRRINEICQDMGRGILDFVKNISQ</sequence>
<dbReference type="InterPro" id="IPR040198">
    <property type="entry name" value="Fido_containing"/>
</dbReference>
<dbReference type="RefSeq" id="WP_135615782.1">
    <property type="nucleotide sequence ID" value="NZ_RQFY01000006.1"/>
</dbReference>
<dbReference type="InterPro" id="IPR036597">
    <property type="entry name" value="Fido-like_dom_sf"/>
</dbReference>
<gene>
    <name evidence="5" type="ORF">EHQ52_13735</name>
</gene>
<dbReference type="PANTHER" id="PTHR13504">
    <property type="entry name" value="FIDO DOMAIN-CONTAINING PROTEIN DDB_G0283145"/>
    <property type="match status" value="1"/>
</dbReference>
<evidence type="ECO:0000313" key="6">
    <source>
        <dbReference type="Proteomes" id="UP000297871"/>
    </source>
</evidence>
<dbReference type="Proteomes" id="UP000297871">
    <property type="component" value="Unassembled WGS sequence"/>
</dbReference>
<evidence type="ECO:0000259" key="4">
    <source>
        <dbReference type="PROSITE" id="PS51459"/>
    </source>
</evidence>
<evidence type="ECO:0000256" key="2">
    <source>
        <dbReference type="PIRSR" id="PIRSR640198-2"/>
    </source>
</evidence>
<organism evidence="5 6">
    <name type="scientific">Leptospira koniambonensis</name>
    <dbReference type="NCBI Taxonomy" id="2484950"/>
    <lineage>
        <taxon>Bacteria</taxon>
        <taxon>Pseudomonadati</taxon>
        <taxon>Spirochaetota</taxon>
        <taxon>Spirochaetia</taxon>
        <taxon>Leptospirales</taxon>
        <taxon>Leptospiraceae</taxon>
        <taxon>Leptospira</taxon>
    </lineage>
</organism>
<keyword evidence="2" id="KW-0547">Nucleotide-binding</keyword>
<dbReference type="EMBL" id="RQFY01000006">
    <property type="protein sequence ID" value="TGL32358.1"/>
    <property type="molecule type" value="Genomic_DNA"/>
</dbReference>
<dbReference type="OrthoDB" id="9813719at2"/>
<dbReference type="SUPFAM" id="SSF140931">
    <property type="entry name" value="Fic-like"/>
    <property type="match status" value="1"/>
</dbReference>
<dbReference type="GO" id="GO:0005524">
    <property type="term" value="F:ATP binding"/>
    <property type="evidence" value="ECO:0007669"/>
    <property type="project" value="UniProtKB-KW"/>
</dbReference>
<protein>
    <submittedName>
        <fullName evidence="5">Fic family protein</fullName>
    </submittedName>
</protein>
<name>A0A4R9J5Y3_9LEPT</name>
<feature type="binding site" evidence="2">
    <location>
        <begin position="199"/>
        <end position="206"/>
    </location>
    <ligand>
        <name>ATP</name>
        <dbReference type="ChEBI" id="CHEBI:30616"/>
    </ligand>
</feature>
<keyword evidence="2" id="KW-0067">ATP-binding</keyword>
<accession>A0A4R9J5Y3</accession>
<keyword evidence="6" id="KW-1185">Reference proteome</keyword>
<feature type="active site" evidence="1">
    <location>
        <position position="195"/>
    </location>
</feature>
<dbReference type="PROSITE" id="PS51459">
    <property type="entry name" value="FIDO"/>
    <property type="match status" value="1"/>
</dbReference>
<evidence type="ECO:0000256" key="1">
    <source>
        <dbReference type="PIRSR" id="PIRSR640198-1"/>
    </source>
</evidence>
<feature type="binding site" evidence="2">
    <location>
        <begin position="142"/>
        <end position="150"/>
    </location>
    <ligand>
        <name>ATP</name>
        <dbReference type="ChEBI" id="CHEBI:30616"/>
    </ligand>
</feature>